<evidence type="ECO:0000256" key="1">
    <source>
        <dbReference type="SAM" id="MobiDB-lite"/>
    </source>
</evidence>
<evidence type="ECO:0000313" key="2">
    <source>
        <dbReference type="EMBL" id="BES97181.1"/>
    </source>
</evidence>
<dbReference type="EMBL" id="AP028916">
    <property type="protein sequence ID" value="BES97181.1"/>
    <property type="molecule type" value="Genomic_DNA"/>
</dbReference>
<sequence length="96" mass="10839">MKRKKVGWDHSTSSFAFESGCACKDLKTRYIPACAPREADNLSSSDSFSVHLPEQILINFTGEKLDKRREKVQEKPSGLDRAKDRAENAKKARIGR</sequence>
<keyword evidence="3" id="KW-1185">Reference proteome</keyword>
<gene>
    <name evidence="2" type="ORF">NTJ_09995</name>
</gene>
<feature type="region of interest" description="Disordered" evidence="1">
    <location>
        <begin position="67"/>
        <end position="96"/>
    </location>
</feature>
<name>A0ABN7AYB5_9HEMI</name>
<proteinExistence type="predicted"/>
<feature type="compositionally biased region" description="Basic and acidic residues" evidence="1">
    <location>
        <begin position="67"/>
        <end position="90"/>
    </location>
</feature>
<dbReference type="Proteomes" id="UP001307889">
    <property type="component" value="Chromosome 8"/>
</dbReference>
<reference evidence="2 3" key="1">
    <citation type="submission" date="2023-09" db="EMBL/GenBank/DDBJ databases">
        <title>Nesidiocoris tenuis whole genome shotgun sequence.</title>
        <authorList>
            <person name="Shibata T."/>
            <person name="Shimoda M."/>
            <person name="Kobayashi T."/>
            <person name="Uehara T."/>
        </authorList>
    </citation>
    <scope>NUCLEOTIDE SEQUENCE [LARGE SCALE GENOMIC DNA]</scope>
    <source>
        <strain evidence="2 3">Japan</strain>
    </source>
</reference>
<organism evidence="2 3">
    <name type="scientific">Nesidiocoris tenuis</name>
    <dbReference type="NCBI Taxonomy" id="355587"/>
    <lineage>
        <taxon>Eukaryota</taxon>
        <taxon>Metazoa</taxon>
        <taxon>Ecdysozoa</taxon>
        <taxon>Arthropoda</taxon>
        <taxon>Hexapoda</taxon>
        <taxon>Insecta</taxon>
        <taxon>Pterygota</taxon>
        <taxon>Neoptera</taxon>
        <taxon>Paraneoptera</taxon>
        <taxon>Hemiptera</taxon>
        <taxon>Heteroptera</taxon>
        <taxon>Panheteroptera</taxon>
        <taxon>Cimicomorpha</taxon>
        <taxon>Miridae</taxon>
        <taxon>Dicyphina</taxon>
        <taxon>Nesidiocoris</taxon>
    </lineage>
</organism>
<protein>
    <submittedName>
        <fullName evidence="2">Uncharacterized protein</fullName>
    </submittedName>
</protein>
<accession>A0ABN7AYB5</accession>
<evidence type="ECO:0000313" key="3">
    <source>
        <dbReference type="Proteomes" id="UP001307889"/>
    </source>
</evidence>